<reference evidence="2" key="1">
    <citation type="journal article" date="2022" name="Nat. Commun.">
        <title>Chromosome evolution and the genetic basis of agronomically important traits in greater yam.</title>
        <authorList>
            <person name="Bredeson J.V."/>
            <person name="Lyons J.B."/>
            <person name="Oniyinde I.O."/>
            <person name="Okereke N.R."/>
            <person name="Kolade O."/>
            <person name="Nnabue I."/>
            <person name="Nwadili C.O."/>
            <person name="Hribova E."/>
            <person name="Parker M."/>
            <person name="Nwogha J."/>
            <person name="Shu S."/>
            <person name="Carlson J."/>
            <person name="Kariba R."/>
            <person name="Muthemba S."/>
            <person name="Knop K."/>
            <person name="Barton G.J."/>
            <person name="Sherwood A.V."/>
            <person name="Lopez-Montes A."/>
            <person name="Asiedu R."/>
            <person name="Jamnadass R."/>
            <person name="Muchugi A."/>
            <person name="Goodstein D."/>
            <person name="Egesi C.N."/>
            <person name="Featherston J."/>
            <person name="Asfaw A."/>
            <person name="Simpson G.G."/>
            <person name="Dolezel J."/>
            <person name="Hendre P.S."/>
            <person name="Van Deynze A."/>
            <person name="Kumar P.L."/>
            <person name="Obidiegwu J.E."/>
            <person name="Bhattacharjee R."/>
            <person name="Rokhsar D.S."/>
        </authorList>
    </citation>
    <scope>NUCLEOTIDE SEQUENCE [LARGE SCALE GENOMIC DNA]</scope>
    <source>
        <strain evidence="2">cv. TDa95/00328</strain>
    </source>
</reference>
<dbReference type="EMBL" id="CM037020">
    <property type="protein sequence ID" value="KAH7670232.1"/>
    <property type="molecule type" value="Genomic_DNA"/>
</dbReference>
<organism evidence="1 2">
    <name type="scientific">Dioscorea alata</name>
    <name type="common">Purple yam</name>
    <dbReference type="NCBI Taxonomy" id="55571"/>
    <lineage>
        <taxon>Eukaryota</taxon>
        <taxon>Viridiplantae</taxon>
        <taxon>Streptophyta</taxon>
        <taxon>Embryophyta</taxon>
        <taxon>Tracheophyta</taxon>
        <taxon>Spermatophyta</taxon>
        <taxon>Magnoliopsida</taxon>
        <taxon>Liliopsida</taxon>
        <taxon>Dioscoreales</taxon>
        <taxon>Dioscoreaceae</taxon>
        <taxon>Dioscorea</taxon>
    </lineage>
</organism>
<gene>
    <name evidence="1" type="ORF">IHE45_10G012200</name>
</gene>
<protein>
    <submittedName>
        <fullName evidence="1">Uncharacterized protein</fullName>
    </submittedName>
</protein>
<keyword evidence="2" id="KW-1185">Reference proteome</keyword>
<dbReference type="Proteomes" id="UP000827976">
    <property type="component" value="Chromosome 10"/>
</dbReference>
<evidence type="ECO:0000313" key="2">
    <source>
        <dbReference type="Proteomes" id="UP000827976"/>
    </source>
</evidence>
<name>A0ACB7V904_DIOAL</name>
<proteinExistence type="predicted"/>
<accession>A0ACB7V904</accession>
<comment type="caution">
    <text evidence="1">The sequence shown here is derived from an EMBL/GenBank/DDBJ whole genome shotgun (WGS) entry which is preliminary data.</text>
</comment>
<sequence>MQIFAEKGKLSFLESSNASSDFEQLNVENMSSRTRAVA</sequence>
<evidence type="ECO:0000313" key="1">
    <source>
        <dbReference type="EMBL" id="KAH7670232.1"/>
    </source>
</evidence>